<keyword evidence="2" id="KW-1185">Reference proteome</keyword>
<dbReference type="SMART" id="SM00028">
    <property type="entry name" value="TPR"/>
    <property type="match status" value="4"/>
</dbReference>
<gene>
    <name evidence="1" type="ORF">WQQ_22610</name>
</gene>
<dbReference type="InterPro" id="IPR011990">
    <property type="entry name" value="TPR-like_helical_dom_sf"/>
</dbReference>
<dbReference type="Proteomes" id="UP000003704">
    <property type="component" value="Unassembled WGS sequence"/>
</dbReference>
<accession>I7ZJL9</accession>
<evidence type="ECO:0000313" key="1">
    <source>
        <dbReference type="EMBL" id="EIT72124.1"/>
    </source>
</evidence>
<dbReference type="InterPro" id="IPR019734">
    <property type="entry name" value="TPR_rpt"/>
</dbReference>
<evidence type="ECO:0000313" key="2">
    <source>
        <dbReference type="Proteomes" id="UP000003704"/>
    </source>
</evidence>
<dbReference type="Gene3D" id="1.25.40.10">
    <property type="entry name" value="Tetratricopeptide repeat domain"/>
    <property type="match status" value="3"/>
</dbReference>
<protein>
    <recommendedName>
        <fullName evidence="3">MalT-like TPR region domain-containing protein</fullName>
    </recommendedName>
</protein>
<name>I7ZJL9_9GAMM</name>
<sequence>MVDLFRTNSSRQADPVKARQTTARELLDIGARRIETGLDEAPQNKLALLRLFGGLYGEFALSSEQLPVRKQAVELSRRLFGDDSPELASDLVALARTVGDHDEAERLIAQAGAILDRRRDERSFVRGQQLLASAINNESSDPEGAQNDARRAVAILQNFADSAELAEAHYIVGITLCSQGDYAAAIEPLKQAIAVSISALGVPNPKLSQYYEQLGNAQGFTLRYAEAEASIAQAIEQAHENKAEYDYDRVRALTTMAVVLFNEDQPRRSLEFAERAKADAPPASEGGDASLLRAYVFDTASRSALAAGEFDGALADAQVAVQLARIHDPEGVVLVSALQRKAAALEELGRIGEAAGTAQEAFDVLARLRPEPSRLTTWLQIGLALDQGRLDQARTLFATLPPGGADTQTVTPKAQSRNLFAARINLAAGDYAGAIKLAAAAIEQSRASRQAPYLRLEIADGQLVEALARLRGGDAAGARGLLADALATRTELYLPQHPKIAEARLALAECALALGRRTEAAGLIAQAAAIEQRHSSLSVRYREPLTRLRRQIAMR</sequence>
<dbReference type="Pfam" id="PF13374">
    <property type="entry name" value="TPR_10"/>
    <property type="match status" value="1"/>
</dbReference>
<dbReference type="EMBL" id="AKGD01000001">
    <property type="protein sequence ID" value="EIT72124.1"/>
    <property type="molecule type" value="Genomic_DNA"/>
</dbReference>
<organism evidence="1 2">
    <name type="scientific">Hydrocarboniphaga effusa AP103</name>
    <dbReference type="NCBI Taxonomy" id="1172194"/>
    <lineage>
        <taxon>Bacteria</taxon>
        <taxon>Pseudomonadati</taxon>
        <taxon>Pseudomonadota</taxon>
        <taxon>Gammaproteobacteria</taxon>
        <taxon>Nevskiales</taxon>
        <taxon>Nevskiaceae</taxon>
        <taxon>Hydrocarboniphaga</taxon>
    </lineage>
</organism>
<reference evidence="1 2" key="1">
    <citation type="journal article" date="2012" name="J. Bacteriol.">
        <title>Genome Sequence of n-Alkane-Degrading Hydrocarboniphaga effusa Strain AP103T (ATCC BAA-332T).</title>
        <authorList>
            <person name="Chang H.K."/>
            <person name="Zylstra G.J."/>
            <person name="Chae J.C."/>
        </authorList>
    </citation>
    <scope>NUCLEOTIDE SEQUENCE [LARGE SCALE GENOMIC DNA]</scope>
    <source>
        <strain evidence="1 2">AP103</strain>
    </source>
</reference>
<evidence type="ECO:0008006" key="3">
    <source>
        <dbReference type="Google" id="ProtNLM"/>
    </source>
</evidence>
<dbReference type="SUPFAM" id="SSF48452">
    <property type="entry name" value="TPR-like"/>
    <property type="match status" value="3"/>
</dbReference>
<dbReference type="AlphaFoldDB" id="I7ZJL9"/>
<comment type="caution">
    <text evidence="1">The sequence shown here is derived from an EMBL/GenBank/DDBJ whole genome shotgun (WGS) entry which is preliminary data.</text>
</comment>
<dbReference type="STRING" id="1172194.WQQ_22610"/>
<proteinExistence type="predicted"/>